<sequence length="168" mass="18250">MRINMIDFTSVPKPVSTQMNTSSTEEVRGPRGQRTAVGTVDSFLPQAEDTRTCPGFQEAQPAATRAARLPDALEDLVTLRTGKSHSHREEAMLGLGRGHRPVAAHQATLGTAGSTWDWKRQLGDPSSRAPVRSVRRCCSSWRGPALLVTLPVVQRQAQDLQAMAHGLS</sequence>
<reference evidence="2" key="2">
    <citation type="submission" date="2020-08" db="EMBL/GenBank/DDBJ databases">
        <authorList>
            <person name="Shumante A."/>
            <person name="Zimin A.V."/>
            <person name="Puiu D."/>
            <person name="Salzberg S.L."/>
        </authorList>
    </citation>
    <scope>NUCLEOTIDE SEQUENCE</scope>
    <source>
        <strain evidence="2">WC2-LM</strain>
        <tissue evidence="2">Liver</tissue>
    </source>
</reference>
<evidence type="ECO:0000256" key="1">
    <source>
        <dbReference type="SAM" id="MobiDB-lite"/>
    </source>
</evidence>
<feature type="region of interest" description="Disordered" evidence="1">
    <location>
        <begin position="1"/>
        <end position="32"/>
    </location>
</feature>
<reference evidence="3 4" key="1">
    <citation type="submission" date="2019-04" db="EMBL/GenBank/DDBJ databases">
        <authorList>
            <person name="Alioto T."/>
            <person name="Alioto T."/>
        </authorList>
    </citation>
    <scope>NUCLEOTIDE SEQUENCE [LARGE SCALE GENOMIC DNA]</scope>
</reference>
<accession>A0A5E4B804</accession>
<dbReference type="Proteomes" id="UP000662637">
    <property type="component" value="Unassembled WGS sequence"/>
</dbReference>
<keyword evidence="4" id="KW-1185">Reference proteome</keyword>
<dbReference type="EMBL" id="CABDUW010000297">
    <property type="protein sequence ID" value="VTJ65140.1"/>
    <property type="molecule type" value="Genomic_DNA"/>
</dbReference>
<dbReference type="AlphaFoldDB" id="A0A5E4B804"/>
<feature type="compositionally biased region" description="Polar residues" evidence="1">
    <location>
        <begin position="15"/>
        <end position="24"/>
    </location>
</feature>
<dbReference type="Proteomes" id="UP000335636">
    <property type="component" value="Unassembled WGS sequence"/>
</dbReference>
<evidence type="ECO:0000313" key="4">
    <source>
        <dbReference type="Proteomes" id="UP000335636"/>
    </source>
</evidence>
<dbReference type="EMBL" id="WJEC01000328">
    <property type="protein sequence ID" value="KAF7483786.1"/>
    <property type="molecule type" value="Genomic_DNA"/>
</dbReference>
<evidence type="ECO:0000313" key="2">
    <source>
        <dbReference type="EMBL" id="KAF7483786.1"/>
    </source>
</evidence>
<proteinExistence type="predicted"/>
<name>A0A5E4B804_MARMO</name>
<gene>
    <name evidence="2" type="ORF">GHT09_004772</name>
    <name evidence="3" type="ORF">MONAX_5E003326</name>
</gene>
<evidence type="ECO:0000313" key="3">
    <source>
        <dbReference type="EMBL" id="VTJ65140.1"/>
    </source>
</evidence>
<protein>
    <submittedName>
        <fullName evidence="3">Uncharacterized protein</fullName>
    </submittedName>
</protein>
<organism evidence="3 4">
    <name type="scientific">Marmota monax</name>
    <name type="common">Woodchuck</name>
    <dbReference type="NCBI Taxonomy" id="9995"/>
    <lineage>
        <taxon>Eukaryota</taxon>
        <taxon>Metazoa</taxon>
        <taxon>Chordata</taxon>
        <taxon>Craniata</taxon>
        <taxon>Vertebrata</taxon>
        <taxon>Euteleostomi</taxon>
        <taxon>Mammalia</taxon>
        <taxon>Eutheria</taxon>
        <taxon>Euarchontoglires</taxon>
        <taxon>Glires</taxon>
        <taxon>Rodentia</taxon>
        <taxon>Sciuromorpha</taxon>
        <taxon>Sciuridae</taxon>
        <taxon>Xerinae</taxon>
        <taxon>Marmotini</taxon>
        <taxon>Marmota</taxon>
    </lineage>
</organism>